<reference evidence="1 2" key="1">
    <citation type="submission" date="2021-06" db="EMBL/GenBank/DDBJ databases">
        <title>Caerostris darwini draft genome.</title>
        <authorList>
            <person name="Kono N."/>
            <person name="Arakawa K."/>
        </authorList>
    </citation>
    <scope>NUCLEOTIDE SEQUENCE [LARGE SCALE GENOMIC DNA]</scope>
</reference>
<evidence type="ECO:0000313" key="2">
    <source>
        <dbReference type="Proteomes" id="UP001054837"/>
    </source>
</evidence>
<gene>
    <name evidence="1" type="ORF">CDAR_435111</name>
</gene>
<comment type="caution">
    <text evidence="1">The sequence shown here is derived from an EMBL/GenBank/DDBJ whole genome shotgun (WGS) entry which is preliminary data.</text>
</comment>
<dbReference type="Proteomes" id="UP001054837">
    <property type="component" value="Unassembled WGS sequence"/>
</dbReference>
<dbReference type="EMBL" id="BPLQ01014588">
    <property type="protein sequence ID" value="GIY81198.1"/>
    <property type="molecule type" value="Genomic_DNA"/>
</dbReference>
<organism evidence="1 2">
    <name type="scientific">Caerostris darwini</name>
    <dbReference type="NCBI Taxonomy" id="1538125"/>
    <lineage>
        <taxon>Eukaryota</taxon>
        <taxon>Metazoa</taxon>
        <taxon>Ecdysozoa</taxon>
        <taxon>Arthropoda</taxon>
        <taxon>Chelicerata</taxon>
        <taxon>Arachnida</taxon>
        <taxon>Araneae</taxon>
        <taxon>Araneomorphae</taxon>
        <taxon>Entelegynae</taxon>
        <taxon>Araneoidea</taxon>
        <taxon>Araneidae</taxon>
        <taxon>Caerostris</taxon>
    </lineage>
</organism>
<name>A0AAV4WI16_9ARAC</name>
<keyword evidence="2" id="KW-1185">Reference proteome</keyword>
<evidence type="ECO:0000313" key="1">
    <source>
        <dbReference type="EMBL" id="GIY81198.1"/>
    </source>
</evidence>
<protein>
    <submittedName>
        <fullName evidence="1">Uncharacterized protein</fullName>
    </submittedName>
</protein>
<sequence length="299" mass="35662">MEARLELYSSVKHFAYALFVTYRGEDEAYKFILLWVKPDELQTLTRVITTLPKMNDIYGKIFHCYFERLKEDKILHSKKDFAKFLLVKSYHFCRSPSFFNFLLVCLFMCRLLQSQPQCLSLLRVVTKCFIVVFKESYDDFFMANGGLIGMRKYFDEIAEEDFRSFIGRHVNSEKGGILIPTFNDVLNIVKQFHKDDFRDFDIDLKFLYVYYYPEGGNYISTDELKLSSLPPETDVEDENRKIEDLIYKLGINSNEIANRARKRCSYCGEKCFKYLMFQIYYKMHITQGVIKEKYFERNK</sequence>
<dbReference type="AlphaFoldDB" id="A0AAV4WI16"/>
<proteinExistence type="predicted"/>
<accession>A0AAV4WI16</accession>